<dbReference type="Gene3D" id="3.10.50.10">
    <property type="match status" value="1"/>
</dbReference>
<keyword evidence="4" id="KW-1133">Transmembrane helix</keyword>
<evidence type="ECO:0000256" key="3">
    <source>
        <dbReference type="SAM" id="MobiDB-lite"/>
    </source>
</evidence>
<dbReference type="Gene3D" id="3.20.20.80">
    <property type="entry name" value="Glycosidases"/>
    <property type="match status" value="1"/>
</dbReference>
<keyword evidence="7" id="KW-1185">Reference proteome</keyword>
<keyword evidence="4" id="KW-0812">Transmembrane</keyword>
<dbReference type="PANTHER" id="PTHR46066:SF2">
    <property type="entry name" value="CHITINASE DOMAIN-CONTAINING PROTEIN 1"/>
    <property type="match status" value="1"/>
</dbReference>
<dbReference type="PROSITE" id="PS51910">
    <property type="entry name" value="GH18_2"/>
    <property type="match status" value="1"/>
</dbReference>
<feature type="transmembrane region" description="Helical" evidence="4">
    <location>
        <begin position="42"/>
        <end position="62"/>
    </location>
</feature>
<evidence type="ECO:0000313" key="7">
    <source>
        <dbReference type="Proteomes" id="UP000823775"/>
    </source>
</evidence>
<dbReference type="InterPro" id="IPR029070">
    <property type="entry name" value="Chitinase_insertion_sf"/>
</dbReference>
<dbReference type="SUPFAM" id="SSF51445">
    <property type="entry name" value="(Trans)glycosidases"/>
    <property type="match status" value="1"/>
</dbReference>
<protein>
    <recommendedName>
        <fullName evidence="2">Chitinase domain-containing protein 1</fullName>
    </recommendedName>
</protein>
<dbReference type="EMBL" id="JACEIK010007679">
    <property type="protein sequence ID" value="MCE3050556.1"/>
    <property type="molecule type" value="Genomic_DNA"/>
</dbReference>
<evidence type="ECO:0000259" key="5">
    <source>
        <dbReference type="PROSITE" id="PS51910"/>
    </source>
</evidence>
<dbReference type="Pfam" id="PF00704">
    <property type="entry name" value="Glyco_hydro_18"/>
    <property type="match status" value="1"/>
</dbReference>
<proteinExistence type="inferred from homology"/>
<dbReference type="Proteomes" id="UP000823775">
    <property type="component" value="Unassembled WGS sequence"/>
</dbReference>
<dbReference type="InterPro" id="IPR017853">
    <property type="entry name" value="GH"/>
</dbReference>
<name>A0ABS8WIC5_DATST</name>
<reference evidence="6 7" key="1">
    <citation type="journal article" date="2021" name="BMC Genomics">
        <title>Datura genome reveals duplications of psychoactive alkaloid biosynthetic genes and high mutation rate following tissue culture.</title>
        <authorList>
            <person name="Rajewski A."/>
            <person name="Carter-House D."/>
            <person name="Stajich J."/>
            <person name="Litt A."/>
        </authorList>
    </citation>
    <scope>NUCLEOTIDE SEQUENCE [LARGE SCALE GENOMIC DNA]</scope>
    <source>
        <strain evidence="6">AR-01</strain>
    </source>
</reference>
<organism evidence="6 7">
    <name type="scientific">Datura stramonium</name>
    <name type="common">Jimsonweed</name>
    <name type="synonym">Common thornapple</name>
    <dbReference type="NCBI Taxonomy" id="4076"/>
    <lineage>
        <taxon>Eukaryota</taxon>
        <taxon>Viridiplantae</taxon>
        <taxon>Streptophyta</taxon>
        <taxon>Embryophyta</taxon>
        <taxon>Tracheophyta</taxon>
        <taxon>Spermatophyta</taxon>
        <taxon>Magnoliopsida</taxon>
        <taxon>eudicotyledons</taxon>
        <taxon>Gunneridae</taxon>
        <taxon>Pentapetalae</taxon>
        <taxon>asterids</taxon>
        <taxon>lamiids</taxon>
        <taxon>Solanales</taxon>
        <taxon>Solanaceae</taxon>
        <taxon>Solanoideae</taxon>
        <taxon>Datureae</taxon>
        <taxon>Datura</taxon>
    </lineage>
</organism>
<evidence type="ECO:0000256" key="1">
    <source>
        <dbReference type="ARBA" id="ARBA00009336"/>
    </source>
</evidence>
<evidence type="ECO:0000313" key="6">
    <source>
        <dbReference type="EMBL" id="MCE3050556.1"/>
    </source>
</evidence>
<sequence length="440" mass="50300">MAKKRSRRVGPSSSHRSEGIESSSQDHQTHDSVKSHTNRHRWLANLCILFFIISPAISLLIYRQRYNYPATVLDADKPYVYQRGLVKTDSTYREVLNENSKVSENISRRHFGNPVLAYITPWNSKGYDLAKKFSSKITHLSPVWYELKNEGSKLVLHGRHNADRGWISDIRMKGNALILPRVVLEAIPLDLLKKKRLREKAINLIIMECKEMEYDGIVLESWSRWVAYGILHNSEMRNLALQFIKQLGEAMHSVHLERNGKTNLQLVYVIGPPRTDKMQEHDFGPEDLQALYDAVDGFSLMTYDHSSPYNPGPNAPLKWIRSTLHLLVGAGSKSRRLAEKIFVGINFYGNDFTLSGGLGGGPIVAHEYLSLLELHKPVIQWEEKSAEHFFLYSDNQHVQHAVFYPSLMSLAVRLEEALSWGAGISIWEIGQGLEYFFDIL</sequence>
<dbReference type="CDD" id="cd02876">
    <property type="entry name" value="GH18_SI-CLP"/>
    <property type="match status" value="1"/>
</dbReference>
<evidence type="ECO:0000256" key="2">
    <source>
        <dbReference type="ARBA" id="ARBA00040976"/>
    </source>
</evidence>
<dbReference type="SMART" id="SM00636">
    <property type="entry name" value="Glyco_18"/>
    <property type="match status" value="1"/>
</dbReference>
<feature type="region of interest" description="Disordered" evidence="3">
    <location>
        <begin position="1"/>
        <end position="33"/>
    </location>
</feature>
<feature type="domain" description="GH18" evidence="5">
    <location>
        <begin position="113"/>
        <end position="440"/>
    </location>
</feature>
<dbReference type="PANTHER" id="PTHR46066">
    <property type="entry name" value="CHITINASE DOMAIN-CONTAINING PROTEIN 1 FAMILY MEMBER"/>
    <property type="match status" value="1"/>
</dbReference>
<comment type="similarity">
    <text evidence="1">Belongs to the glycosyl hydrolase 18 family.</text>
</comment>
<evidence type="ECO:0000256" key="4">
    <source>
        <dbReference type="SAM" id="Phobius"/>
    </source>
</evidence>
<keyword evidence="4" id="KW-0472">Membrane</keyword>
<comment type="caution">
    <text evidence="6">The sequence shown here is derived from an EMBL/GenBank/DDBJ whole genome shotgun (WGS) entry which is preliminary data.</text>
</comment>
<accession>A0ABS8WIC5</accession>
<dbReference type="InterPro" id="IPR001223">
    <property type="entry name" value="Glyco_hydro18_cat"/>
</dbReference>
<dbReference type="InterPro" id="IPR011583">
    <property type="entry name" value="Chitinase_II/V-like_cat"/>
</dbReference>
<gene>
    <name evidence="6" type="ORF">HAX54_047498</name>
</gene>